<geneLocation type="plasmid" evidence="2 3">
    <name>pSCATT</name>
</geneLocation>
<dbReference type="KEGG" id="scy:SCATT_p07760"/>
<feature type="compositionally biased region" description="Polar residues" evidence="1">
    <location>
        <begin position="27"/>
        <end position="48"/>
    </location>
</feature>
<accession>G8XHV3</accession>
<evidence type="ECO:0000313" key="3">
    <source>
        <dbReference type="Proteomes" id="UP000007842"/>
    </source>
</evidence>
<gene>
    <name evidence="2" type="ordered locus">SCATT_p07760</name>
</gene>
<reference evidence="3" key="1">
    <citation type="submission" date="2011-12" db="EMBL/GenBank/DDBJ databases">
        <title>Complete genome sequence of Streptomyces cattleya strain DSM 46488.</title>
        <authorList>
            <person name="Ou H.-Y."/>
            <person name="Li P."/>
            <person name="Zhao C."/>
            <person name="O'Hagan D."/>
            <person name="Deng Z."/>
        </authorList>
    </citation>
    <scope>NUCLEOTIDE SEQUENCE [LARGE SCALE GENOMIC DNA]</scope>
    <source>
        <strain evidence="3">ATCC 35852 / DSM 46488 / JCM 4925 / NBRC 14057 / NRRL 8057</strain>
        <plasmid evidence="3">Plasmid pSCATT</plasmid>
    </source>
</reference>
<dbReference type="EMBL" id="CP003229">
    <property type="protein sequence ID" value="AEW98969.1"/>
    <property type="molecule type" value="Genomic_DNA"/>
</dbReference>
<name>G8XHV3_STREN</name>
<dbReference type="Proteomes" id="UP000007842">
    <property type="component" value="Plasmid pSCATT"/>
</dbReference>
<evidence type="ECO:0000256" key="1">
    <source>
        <dbReference type="SAM" id="MobiDB-lite"/>
    </source>
</evidence>
<feature type="region of interest" description="Disordered" evidence="1">
    <location>
        <begin position="1"/>
        <end position="48"/>
    </location>
</feature>
<keyword evidence="3" id="KW-1185">Reference proteome</keyword>
<proteinExistence type="predicted"/>
<dbReference type="HOGENOM" id="CLU_3158165_0_0_11"/>
<feature type="compositionally biased region" description="Polar residues" evidence="1">
    <location>
        <begin position="1"/>
        <end position="11"/>
    </location>
</feature>
<organism evidence="2 3">
    <name type="scientific">Streptantibioticus cattleyicolor (strain ATCC 35852 / DSM 46488 / JCM 4925 / NBRC 14057 / NRRL 8057)</name>
    <name type="common">Streptomyces cattleya</name>
    <dbReference type="NCBI Taxonomy" id="1003195"/>
    <lineage>
        <taxon>Bacteria</taxon>
        <taxon>Bacillati</taxon>
        <taxon>Actinomycetota</taxon>
        <taxon>Actinomycetes</taxon>
        <taxon>Kitasatosporales</taxon>
        <taxon>Streptomycetaceae</taxon>
        <taxon>Streptantibioticus</taxon>
    </lineage>
</organism>
<sequence length="48" mass="5266">MERQIGQQQTRADTHVDTANGDHVMTLRNSSRTHGWRGSGSSARKSGV</sequence>
<keyword evidence="2" id="KW-0614">Plasmid</keyword>
<dbReference type="AlphaFoldDB" id="G8XHV3"/>
<evidence type="ECO:0000313" key="2">
    <source>
        <dbReference type="EMBL" id="AEW98969.1"/>
    </source>
</evidence>
<protein>
    <submittedName>
        <fullName evidence="2">Uncharacterized protein</fullName>
    </submittedName>
</protein>